<proteinExistence type="evidence at transcript level"/>
<sequence>MKHSSGIICSNTEYSYVLTKQSPAGISTLDYSSRLLVVLVGLAFVLGASALTGARHSGSTGSTLQDLRDFLNAKGPIFIYKESLPQYDYYELSNKEIEEGNLDEKCTQYEPKQQGDDCYSLELKYQLDSAWKNKTIYATLGENRQGKRPYMNESAEKGGNGTQYFLVTYDRHNGCALFKYVYSTNGFNCEIHVLGHKVQSYHKLTNDTCRQRVSEMCHGDLQTTYDDSCGPSK</sequence>
<reference evidence="2" key="2">
    <citation type="journal article" date="2015" name="J. Proteomics">
        <title>Sexual differences in the sialomes of the zebra tick, Rhipicephalus pulchellus.</title>
        <authorList>
            <person name="Tan A.W."/>
            <person name="Francischetti I.M."/>
            <person name="Slovak M."/>
            <person name="Kini R.M."/>
            <person name="Ribeiro J.M."/>
        </authorList>
    </citation>
    <scope>NUCLEOTIDE SEQUENCE</scope>
    <source>
        <tissue evidence="2">Salivary gland</tissue>
    </source>
</reference>
<evidence type="ECO:0000256" key="1">
    <source>
        <dbReference type="SAM" id="Phobius"/>
    </source>
</evidence>
<accession>L7LQX5</accession>
<evidence type="ECO:0000313" key="2">
    <source>
        <dbReference type="EMBL" id="JAA54085.1"/>
    </source>
</evidence>
<feature type="transmembrane region" description="Helical" evidence="1">
    <location>
        <begin position="35"/>
        <end position="54"/>
    </location>
</feature>
<keyword evidence="1" id="KW-0472">Membrane</keyword>
<protein>
    <submittedName>
        <fullName evidence="2">Putative salivary lipocalin</fullName>
    </submittedName>
</protein>
<organism evidence="2">
    <name type="scientific">Rhipicephalus pulchellus</name>
    <name type="common">Yellow backed tick</name>
    <name type="synonym">Dermacentor pulchellus</name>
    <dbReference type="NCBI Taxonomy" id="72859"/>
    <lineage>
        <taxon>Eukaryota</taxon>
        <taxon>Metazoa</taxon>
        <taxon>Ecdysozoa</taxon>
        <taxon>Arthropoda</taxon>
        <taxon>Chelicerata</taxon>
        <taxon>Arachnida</taxon>
        <taxon>Acari</taxon>
        <taxon>Parasitiformes</taxon>
        <taxon>Ixodida</taxon>
        <taxon>Ixodoidea</taxon>
        <taxon>Ixodidae</taxon>
        <taxon>Rhipicephalinae</taxon>
        <taxon>Rhipicephalus</taxon>
        <taxon>Rhipicephalus</taxon>
    </lineage>
</organism>
<dbReference type="EMBL" id="GACK01010949">
    <property type="protein sequence ID" value="JAA54085.1"/>
    <property type="molecule type" value="mRNA"/>
</dbReference>
<keyword evidence="1" id="KW-0812">Transmembrane</keyword>
<reference evidence="2" key="1">
    <citation type="submission" date="2012-11" db="EMBL/GenBank/DDBJ databases">
        <authorList>
            <person name="Lucero-Rivera Y.E."/>
            <person name="Tovar-Ramirez D."/>
        </authorList>
    </citation>
    <scope>NUCLEOTIDE SEQUENCE</scope>
    <source>
        <tissue evidence="2">Salivary gland</tissue>
    </source>
</reference>
<dbReference type="AlphaFoldDB" id="L7LQX5"/>
<name>L7LQX5_RHIPC</name>
<keyword evidence="1" id="KW-1133">Transmembrane helix</keyword>